<dbReference type="Pfam" id="PF12710">
    <property type="entry name" value="HAD"/>
    <property type="match status" value="1"/>
</dbReference>
<dbReference type="SUPFAM" id="SSF56784">
    <property type="entry name" value="HAD-like"/>
    <property type="match status" value="1"/>
</dbReference>
<dbReference type="InterPro" id="IPR017718">
    <property type="entry name" value="HAD-SF_hydro_IB_MtnX"/>
</dbReference>
<dbReference type="Gene3D" id="3.40.50.1000">
    <property type="entry name" value="HAD superfamily/HAD-like"/>
    <property type="match status" value="1"/>
</dbReference>
<sequence>MSNKQRTDKKRIVFCDFDGTITVNDNIIALIKHFNPPGWEDIASRTIATELSIKEGVGRMFRLLPSSMKEEMIQYSISNARIREGFQTFLNYCKGNDIQVLVTSGGIDFFVFPLLEPFGIPKEHIFCNGSDFSSPQTEILWPHPCDDHCANDCGMCKTTIMRRYPASKYERIIIGDSVTDFEGAKQADIVFSRSHLTEKCRELGIPHNEYETFHDIIHAMEAERINVT</sequence>
<protein>
    <recommendedName>
        <fullName evidence="4">2-hydroxy-3-keto-5-methylthiopentenyl-1-phosphate phosphatase</fullName>
        <shortName evidence="4">HK-MTPenyl-1-P phosphatase</shortName>
        <ecNumber evidence="4">3.1.3.87</ecNumber>
    </recommendedName>
</protein>
<comment type="caution">
    <text evidence="5">The sequence shown here is derived from an EMBL/GenBank/DDBJ whole genome shotgun (WGS) entry which is preliminary data.</text>
</comment>
<dbReference type="Proteomes" id="UP001596989">
    <property type="component" value="Unassembled WGS sequence"/>
</dbReference>
<dbReference type="InterPro" id="IPR023214">
    <property type="entry name" value="HAD_sf"/>
</dbReference>
<dbReference type="GO" id="GO:0043716">
    <property type="term" value="F:2-hydroxy-3-keto-5-methylthiopentenyl-1-phosphate phosphatase activity"/>
    <property type="evidence" value="ECO:0007669"/>
    <property type="project" value="UniProtKB-EC"/>
</dbReference>
<comment type="function">
    <text evidence="4">Dephosphorylates 2-hydroxy-3-keto-5-methylthiopentenyl-1-phosphate (HK-MTPenyl-1-P) yielding 1,2-dihydroxy-3-keto-5-methylthiopentene (DHK-MTPene).</text>
</comment>
<dbReference type="InterPro" id="IPR036412">
    <property type="entry name" value="HAD-like_sf"/>
</dbReference>
<evidence type="ECO:0000256" key="2">
    <source>
        <dbReference type="ARBA" id="ARBA00022801"/>
    </source>
</evidence>
<gene>
    <name evidence="4" type="primary">mtnX</name>
    <name evidence="5" type="ORF">ACFQ2I_05620</name>
</gene>
<dbReference type="NCBIfam" id="TIGR01489">
    <property type="entry name" value="DKMTPPase-SF"/>
    <property type="match status" value="1"/>
</dbReference>
<keyword evidence="2 4" id="KW-0378">Hydrolase</keyword>
<evidence type="ECO:0000313" key="5">
    <source>
        <dbReference type="EMBL" id="MFD0958866.1"/>
    </source>
</evidence>
<reference evidence="6" key="1">
    <citation type="journal article" date="2019" name="Int. J. Syst. Evol. Microbiol.">
        <title>The Global Catalogue of Microorganisms (GCM) 10K type strain sequencing project: providing services to taxonomists for standard genome sequencing and annotation.</title>
        <authorList>
            <consortium name="The Broad Institute Genomics Platform"/>
            <consortium name="The Broad Institute Genome Sequencing Center for Infectious Disease"/>
            <person name="Wu L."/>
            <person name="Ma J."/>
        </authorList>
    </citation>
    <scope>NUCLEOTIDE SEQUENCE [LARGE SCALE GENOMIC DNA]</scope>
    <source>
        <strain evidence="6">CCUG 59129</strain>
    </source>
</reference>
<proteinExistence type="inferred from homology"/>
<dbReference type="NCBIfam" id="TIGR01488">
    <property type="entry name" value="HAD-SF-IB"/>
    <property type="match status" value="1"/>
</dbReference>
<comment type="catalytic activity">
    <reaction evidence="4">
        <text>2-hydroxy-5-methylsulfanyl-3-oxopent-1-enyl phosphate + H2O = 1,2-dihydroxy-5-(methylsulfanyl)pent-1-en-3-one + phosphate</text>
        <dbReference type="Rhea" id="RHEA:14481"/>
        <dbReference type="ChEBI" id="CHEBI:15377"/>
        <dbReference type="ChEBI" id="CHEBI:43474"/>
        <dbReference type="ChEBI" id="CHEBI:49252"/>
        <dbReference type="ChEBI" id="CHEBI:59505"/>
        <dbReference type="EC" id="3.1.3.87"/>
    </reaction>
</comment>
<dbReference type="InterPro" id="IPR050849">
    <property type="entry name" value="HAD-like_hydrolase_phosphatase"/>
</dbReference>
<evidence type="ECO:0000256" key="3">
    <source>
        <dbReference type="ARBA" id="ARBA00023167"/>
    </source>
</evidence>
<dbReference type="PANTHER" id="PTHR28181">
    <property type="entry name" value="UPF0655 PROTEIN YCR015C"/>
    <property type="match status" value="1"/>
</dbReference>
<dbReference type="RefSeq" id="WP_377562679.1">
    <property type="nucleotide sequence ID" value="NZ_JBHTJZ010000005.1"/>
</dbReference>
<dbReference type="HAMAP" id="MF_01680">
    <property type="entry name" value="Salvage_MtnX"/>
    <property type="match status" value="1"/>
</dbReference>
<keyword evidence="3 4" id="KW-0486">Methionine biosynthesis</keyword>
<comment type="pathway">
    <text evidence="4">Amino-acid biosynthesis; L-methionine biosynthesis via salvage pathway; L-methionine from S-methyl-5-thio-alpha-D-ribose 1-phosphate: step 4/6.</text>
</comment>
<dbReference type="EMBL" id="JBHTJZ010000005">
    <property type="protein sequence ID" value="MFD0958866.1"/>
    <property type="molecule type" value="Genomic_DNA"/>
</dbReference>
<dbReference type="PANTHER" id="PTHR28181:SF2">
    <property type="entry name" value="PHOSPHORIC MONOESTER HYDROLASE"/>
    <property type="match status" value="1"/>
</dbReference>
<comment type="similarity">
    <text evidence="4">Belongs to the HAD-like hydrolase superfamily. MtnX family.</text>
</comment>
<dbReference type="Gene3D" id="3.90.1470.20">
    <property type="match status" value="1"/>
</dbReference>
<dbReference type="NCBIfam" id="NF007103">
    <property type="entry name" value="PRK09552.1"/>
    <property type="match status" value="1"/>
</dbReference>
<accession>A0ABW3HMZ6</accession>
<name>A0ABW3HMZ6_9BACL</name>
<evidence type="ECO:0000256" key="4">
    <source>
        <dbReference type="HAMAP-Rule" id="MF_01680"/>
    </source>
</evidence>
<keyword evidence="6" id="KW-1185">Reference proteome</keyword>
<dbReference type="EC" id="3.1.3.87" evidence="4"/>
<dbReference type="InterPro" id="IPR006384">
    <property type="entry name" value="HAD_hydro_PyrdxlP_Pase-like"/>
</dbReference>
<evidence type="ECO:0000313" key="6">
    <source>
        <dbReference type="Proteomes" id="UP001596989"/>
    </source>
</evidence>
<organism evidence="5 6">
    <name type="scientific">Paenibacillus chungangensis</name>
    <dbReference type="NCBI Taxonomy" id="696535"/>
    <lineage>
        <taxon>Bacteria</taxon>
        <taxon>Bacillati</taxon>
        <taxon>Bacillota</taxon>
        <taxon>Bacilli</taxon>
        <taxon>Bacillales</taxon>
        <taxon>Paenibacillaceae</taxon>
        <taxon>Paenibacillus</taxon>
    </lineage>
</organism>
<evidence type="ECO:0000256" key="1">
    <source>
        <dbReference type="ARBA" id="ARBA00022605"/>
    </source>
</evidence>
<dbReference type="CDD" id="cd07524">
    <property type="entry name" value="HAD_Pase"/>
    <property type="match status" value="1"/>
</dbReference>
<keyword evidence="1 4" id="KW-0028">Amino-acid biosynthesis</keyword>